<protein>
    <recommendedName>
        <fullName evidence="3">Glycoside hydrolase family 13</fullName>
    </recommendedName>
</protein>
<reference evidence="2" key="1">
    <citation type="submission" date="2023-07" db="EMBL/GenBank/DDBJ databases">
        <title>Whole genome shotgun sequence of Streptomyces nojiriensis NBRC 13794.</title>
        <authorList>
            <person name="Komaki H."/>
            <person name="Tamura T."/>
        </authorList>
    </citation>
    <scope>NUCLEOTIDE SEQUENCE [LARGE SCALE GENOMIC DNA]</scope>
    <source>
        <strain evidence="2">NBRC 13794</strain>
    </source>
</reference>
<dbReference type="CDD" id="cd07184">
    <property type="entry name" value="E_set_Isoamylase_like_N"/>
    <property type="match status" value="1"/>
</dbReference>
<dbReference type="EMBL" id="BNEC01000005">
    <property type="protein sequence ID" value="GHI73287.1"/>
    <property type="molecule type" value="Genomic_DNA"/>
</dbReference>
<keyword evidence="2" id="KW-1185">Reference proteome</keyword>
<evidence type="ECO:0008006" key="3">
    <source>
        <dbReference type="Google" id="ProtNLM"/>
    </source>
</evidence>
<name>A0ABQ3SYR7_9ACTN</name>
<evidence type="ECO:0000313" key="1">
    <source>
        <dbReference type="EMBL" id="GHI73287.1"/>
    </source>
</evidence>
<dbReference type="InterPro" id="IPR013783">
    <property type="entry name" value="Ig-like_fold"/>
</dbReference>
<accession>A0ABQ3SYR7</accession>
<dbReference type="GeneID" id="95591520"/>
<dbReference type="Gene3D" id="2.60.40.10">
    <property type="entry name" value="Immunoglobulins"/>
    <property type="match status" value="1"/>
</dbReference>
<sequence>MLERAVRKNRAKVTFVLPADMPAAEVSVVGDFNDWCPGVHPLTLRKDGNRAVTVELPTGSNHSFRYLAAGDYWFNDDTADEQDGPNSRLRT</sequence>
<dbReference type="RefSeq" id="WP_189743748.1">
    <property type="nucleotide sequence ID" value="NZ_BMRL01000014.1"/>
</dbReference>
<organism evidence="1 2">
    <name type="scientific">Streptomyces nojiriensis</name>
    <dbReference type="NCBI Taxonomy" id="66374"/>
    <lineage>
        <taxon>Bacteria</taxon>
        <taxon>Bacillati</taxon>
        <taxon>Actinomycetota</taxon>
        <taxon>Actinomycetes</taxon>
        <taxon>Kitasatosporales</taxon>
        <taxon>Streptomycetaceae</taxon>
        <taxon>Streptomyces</taxon>
    </lineage>
</organism>
<evidence type="ECO:0000313" key="2">
    <source>
        <dbReference type="Proteomes" id="UP000613974"/>
    </source>
</evidence>
<dbReference type="Proteomes" id="UP000613974">
    <property type="component" value="Unassembled WGS sequence"/>
</dbReference>
<proteinExistence type="predicted"/>
<gene>
    <name evidence="1" type="ORF">Snoj_72050</name>
</gene>
<dbReference type="SUPFAM" id="SSF81296">
    <property type="entry name" value="E set domains"/>
    <property type="match status" value="1"/>
</dbReference>
<comment type="caution">
    <text evidence="1">The sequence shown here is derived from an EMBL/GenBank/DDBJ whole genome shotgun (WGS) entry which is preliminary data.</text>
</comment>
<dbReference type="InterPro" id="IPR014756">
    <property type="entry name" value="Ig_E-set"/>
</dbReference>